<dbReference type="AlphaFoldDB" id="A0A9P6KPU8"/>
<accession>A0A9P6KPU8</accession>
<dbReference type="Proteomes" id="UP000756921">
    <property type="component" value="Unassembled WGS sequence"/>
</dbReference>
<sequence length="149" mass="16060">MPFWRVSLHFPTSDARECALCRRPIEGAGGGRESWGESGGGRRDVERLEWRNHGGRRCGLGAGRSGEVVFMTWDGQAAIPPRCALGPGCCSLYTGLVVRNQSGLSSEAESLLSSSAFPLHWVRFVEGSLTLRRVASSSSSSGLRKVAHN</sequence>
<gene>
    <name evidence="1" type="ORF">PMIN01_06488</name>
</gene>
<name>A0A9P6KPU8_9PLEO</name>
<protein>
    <submittedName>
        <fullName evidence="1">Uncharacterized protein</fullName>
    </submittedName>
</protein>
<evidence type="ECO:0000313" key="2">
    <source>
        <dbReference type="Proteomes" id="UP000756921"/>
    </source>
</evidence>
<keyword evidence="2" id="KW-1185">Reference proteome</keyword>
<evidence type="ECO:0000313" key="1">
    <source>
        <dbReference type="EMBL" id="KAF9735083.1"/>
    </source>
</evidence>
<dbReference type="EMBL" id="WJXW01000006">
    <property type="protein sequence ID" value="KAF9735083.1"/>
    <property type="molecule type" value="Genomic_DNA"/>
</dbReference>
<proteinExistence type="predicted"/>
<comment type="caution">
    <text evidence="1">The sequence shown here is derived from an EMBL/GenBank/DDBJ whole genome shotgun (WGS) entry which is preliminary data.</text>
</comment>
<organism evidence="1 2">
    <name type="scientific">Paraphaeosphaeria minitans</name>
    <dbReference type="NCBI Taxonomy" id="565426"/>
    <lineage>
        <taxon>Eukaryota</taxon>
        <taxon>Fungi</taxon>
        <taxon>Dikarya</taxon>
        <taxon>Ascomycota</taxon>
        <taxon>Pezizomycotina</taxon>
        <taxon>Dothideomycetes</taxon>
        <taxon>Pleosporomycetidae</taxon>
        <taxon>Pleosporales</taxon>
        <taxon>Massarineae</taxon>
        <taxon>Didymosphaeriaceae</taxon>
        <taxon>Paraphaeosphaeria</taxon>
    </lineage>
</organism>
<reference evidence="1" key="1">
    <citation type="journal article" date="2020" name="Mol. Plant Microbe Interact.">
        <title>Genome Sequence of the Biocontrol Agent Coniothyrium minitans strain Conio (IMI 134523).</title>
        <authorList>
            <person name="Patel D."/>
            <person name="Shittu T.A."/>
            <person name="Baroncelli R."/>
            <person name="Muthumeenakshi S."/>
            <person name="Osborne T.H."/>
            <person name="Janganan T.K."/>
            <person name="Sreenivasaprasad S."/>
        </authorList>
    </citation>
    <scope>NUCLEOTIDE SEQUENCE</scope>
    <source>
        <strain evidence="1">Conio</strain>
    </source>
</reference>